<dbReference type="OrthoDB" id="6267913at2759"/>
<proteinExistence type="predicted"/>
<evidence type="ECO:0000259" key="3">
    <source>
        <dbReference type="PROSITE" id="PS50888"/>
    </source>
</evidence>
<dbReference type="AlphaFoldDB" id="A0A0R3W107"/>
<feature type="domain" description="BHLH" evidence="3">
    <location>
        <begin position="86"/>
        <end position="155"/>
    </location>
</feature>
<dbReference type="SUPFAM" id="SSF47459">
    <property type="entry name" value="HLH, helix-loop-helix DNA-binding domain"/>
    <property type="match status" value="1"/>
</dbReference>
<dbReference type="GO" id="GO:0046983">
    <property type="term" value="F:protein dimerization activity"/>
    <property type="evidence" value="ECO:0007669"/>
    <property type="project" value="InterPro"/>
</dbReference>
<dbReference type="Pfam" id="PF00010">
    <property type="entry name" value="HLH"/>
    <property type="match status" value="1"/>
</dbReference>
<dbReference type="InterPro" id="IPR011598">
    <property type="entry name" value="bHLH_dom"/>
</dbReference>
<organism evidence="6">
    <name type="scientific">Taenia asiatica</name>
    <name type="common">Asian tapeworm</name>
    <dbReference type="NCBI Taxonomy" id="60517"/>
    <lineage>
        <taxon>Eukaryota</taxon>
        <taxon>Metazoa</taxon>
        <taxon>Spiralia</taxon>
        <taxon>Lophotrochozoa</taxon>
        <taxon>Platyhelminthes</taxon>
        <taxon>Cestoda</taxon>
        <taxon>Eucestoda</taxon>
        <taxon>Cyclophyllidea</taxon>
        <taxon>Taeniidae</taxon>
        <taxon>Taenia</taxon>
    </lineage>
</organism>
<evidence type="ECO:0000313" key="4">
    <source>
        <dbReference type="EMBL" id="VDK31743.1"/>
    </source>
</evidence>
<evidence type="ECO:0000313" key="5">
    <source>
        <dbReference type="Proteomes" id="UP000282613"/>
    </source>
</evidence>
<reference evidence="6" key="1">
    <citation type="submission" date="2017-02" db="UniProtKB">
        <authorList>
            <consortium name="WormBaseParasite"/>
        </authorList>
    </citation>
    <scope>IDENTIFICATION</scope>
</reference>
<dbReference type="Proteomes" id="UP000282613">
    <property type="component" value="Unassembled WGS sequence"/>
</dbReference>
<dbReference type="PANTHER" id="PTHR23349:SF108">
    <property type="entry name" value="BHLH DOMAIN-CONTAINING PROTEIN"/>
    <property type="match status" value="1"/>
</dbReference>
<dbReference type="WBParaSite" id="TASK_0000338901-mRNA-1">
    <property type="protein sequence ID" value="TASK_0000338901-mRNA-1"/>
    <property type="gene ID" value="TASK_0000338901"/>
</dbReference>
<dbReference type="PANTHER" id="PTHR23349">
    <property type="entry name" value="BASIC HELIX-LOOP-HELIX TRANSCRIPTION FACTOR, TWIST"/>
    <property type="match status" value="1"/>
</dbReference>
<dbReference type="InterPro" id="IPR050283">
    <property type="entry name" value="E-box_TF_Regulators"/>
</dbReference>
<dbReference type="PROSITE" id="PS50888">
    <property type="entry name" value="BHLH"/>
    <property type="match status" value="1"/>
</dbReference>
<feature type="region of interest" description="Disordered" evidence="2">
    <location>
        <begin position="75"/>
        <end position="96"/>
    </location>
</feature>
<evidence type="ECO:0000313" key="6">
    <source>
        <dbReference type="WBParaSite" id="TASK_0000338901-mRNA-1"/>
    </source>
</evidence>
<dbReference type="Gene3D" id="4.10.280.10">
    <property type="entry name" value="Helix-loop-helix DNA-binding domain"/>
    <property type="match status" value="1"/>
</dbReference>
<evidence type="ECO:0000256" key="1">
    <source>
        <dbReference type="ARBA" id="ARBA00023125"/>
    </source>
</evidence>
<accession>A0A0R3W107</accession>
<keyword evidence="5" id="KW-1185">Reference proteome</keyword>
<dbReference type="GO" id="GO:0000981">
    <property type="term" value="F:DNA-binding transcription factor activity, RNA polymerase II-specific"/>
    <property type="evidence" value="ECO:0007669"/>
    <property type="project" value="TreeGrafter"/>
</dbReference>
<dbReference type="SMART" id="SM00353">
    <property type="entry name" value="HLH"/>
    <property type="match status" value="1"/>
</dbReference>
<protein>
    <submittedName>
        <fullName evidence="6">BHLH domain-containing protein</fullName>
    </submittedName>
</protein>
<dbReference type="GO" id="GO:0032502">
    <property type="term" value="P:developmental process"/>
    <property type="evidence" value="ECO:0007669"/>
    <property type="project" value="TreeGrafter"/>
</dbReference>
<dbReference type="InterPro" id="IPR036638">
    <property type="entry name" value="HLH_DNA-bd_sf"/>
</dbReference>
<dbReference type="EMBL" id="UYRS01018297">
    <property type="protein sequence ID" value="VDK31743.1"/>
    <property type="molecule type" value="Genomic_DNA"/>
</dbReference>
<keyword evidence="1" id="KW-0238">DNA-binding</keyword>
<sequence length="171" mass="19639">MDVHTETPESSRAHSQRGMFHSWTPPLEQQQSNVYYLHIDPRSSDGHEAPPMTAITEQDEEIHVKRTGAVLVAAEVESRGGEGTSETENQRNERERRRVQQVNAAFALLRQHLPMQTGLYEVTDRTRWVAKRKRRSQRTSKVKILRAAIRYINELTGILQASEVVEHGQFV</sequence>
<name>A0A0R3W107_TAEAS</name>
<dbReference type="GO" id="GO:0000977">
    <property type="term" value="F:RNA polymerase II transcription regulatory region sequence-specific DNA binding"/>
    <property type="evidence" value="ECO:0007669"/>
    <property type="project" value="TreeGrafter"/>
</dbReference>
<evidence type="ECO:0000256" key="2">
    <source>
        <dbReference type="SAM" id="MobiDB-lite"/>
    </source>
</evidence>
<gene>
    <name evidence="4" type="ORF">TASK_LOCUS3390</name>
</gene>
<reference evidence="4 5" key="2">
    <citation type="submission" date="2018-11" db="EMBL/GenBank/DDBJ databases">
        <authorList>
            <consortium name="Pathogen Informatics"/>
        </authorList>
    </citation>
    <scope>NUCLEOTIDE SEQUENCE [LARGE SCALE GENOMIC DNA]</scope>
</reference>
<dbReference type="STRING" id="60517.A0A0R3W107"/>